<dbReference type="Gene3D" id="3.90.1410.10">
    <property type="entry name" value="set domain protein methyltransferase, domain 1"/>
    <property type="match status" value="1"/>
</dbReference>
<dbReference type="InterPro" id="IPR046341">
    <property type="entry name" value="SET_dom_sf"/>
</dbReference>
<proteinExistence type="predicted"/>
<keyword evidence="1" id="KW-1185">Reference proteome</keyword>
<dbReference type="STRING" id="6313.A0A0K0DM60"/>
<reference evidence="1" key="1">
    <citation type="submission" date="2012-09" db="EMBL/GenBank/DDBJ databases">
        <authorList>
            <person name="Martin A.A."/>
        </authorList>
    </citation>
    <scope>NUCLEOTIDE SEQUENCE</scope>
</reference>
<dbReference type="AlphaFoldDB" id="A0A0K0DM60"/>
<protein>
    <submittedName>
        <fullName evidence="2">SET domain-containing protein</fullName>
    </submittedName>
</protein>
<dbReference type="SUPFAM" id="SSF82199">
    <property type="entry name" value="SET domain"/>
    <property type="match status" value="1"/>
</dbReference>
<dbReference type="Proteomes" id="UP000035642">
    <property type="component" value="Unassembled WGS sequence"/>
</dbReference>
<organism evidence="1 2">
    <name type="scientific">Angiostrongylus cantonensis</name>
    <name type="common">Rat lungworm</name>
    <dbReference type="NCBI Taxonomy" id="6313"/>
    <lineage>
        <taxon>Eukaryota</taxon>
        <taxon>Metazoa</taxon>
        <taxon>Ecdysozoa</taxon>
        <taxon>Nematoda</taxon>
        <taxon>Chromadorea</taxon>
        <taxon>Rhabditida</taxon>
        <taxon>Rhabditina</taxon>
        <taxon>Rhabditomorpha</taxon>
        <taxon>Strongyloidea</taxon>
        <taxon>Metastrongylidae</taxon>
        <taxon>Angiostrongylus</taxon>
    </lineage>
</organism>
<dbReference type="WBParaSite" id="ACAC_0001274701-mRNA-1">
    <property type="protein sequence ID" value="ACAC_0001274701-mRNA-1"/>
    <property type="gene ID" value="ACAC_0001274701"/>
</dbReference>
<sequence length="229" mass="25698">FRTRILRKGIVACSIPTADTCGPEFCKYLNIATDFKGLAGLDSYSNKYIVRSTHCVLEDEEVTVCYGAHDNARLWMEYGFTLPNNPNGRVIIEIALFIALAKSVGVAVSSQHEEVLSTAGLPCSLYLSDEGPSWALRTNFHRLQATSCSCRKRWSEFVYGSSALYTTADRDAEVDLKETNERQLLEKIIIELKQAVTAKLTAVCAPEDIKWIWQEQLMIIDATLSYFTH</sequence>
<reference evidence="2" key="2">
    <citation type="submission" date="2017-02" db="UniProtKB">
        <authorList>
            <consortium name="WormBaseParasite"/>
        </authorList>
    </citation>
    <scope>IDENTIFICATION</scope>
</reference>
<evidence type="ECO:0000313" key="2">
    <source>
        <dbReference type="WBParaSite" id="ACAC_0001274701-mRNA-1"/>
    </source>
</evidence>
<evidence type="ECO:0000313" key="1">
    <source>
        <dbReference type="Proteomes" id="UP000035642"/>
    </source>
</evidence>
<name>A0A0K0DM60_ANGCA</name>
<accession>A0A0K0DM60</accession>